<dbReference type="SMART" id="SM00387">
    <property type="entry name" value="HATPase_c"/>
    <property type="match status" value="1"/>
</dbReference>
<dbReference type="InterPro" id="IPR003594">
    <property type="entry name" value="HATPase_dom"/>
</dbReference>
<dbReference type="InterPro" id="IPR004358">
    <property type="entry name" value="Sig_transdc_His_kin-like_C"/>
</dbReference>
<evidence type="ECO:0000259" key="10">
    <source>
        <dbReference type="PROSITE" id="PS50112"/>
    </source>
</evidence>
<evidence type="ECO:0000256" key="8">
    <source>
        <dbReference type="SAM" id="Phobius"/>
    </source>
</evidence>
<dbReference type="CDD" id="cd00082">
    <property type="entry name" value="HisKA"/>
    <property type="match status" value="1"/>
</dbReference>
<dbReference type="Pfam" id="PF00512">
    <property type="entry name" value="HisKA"/>
    <property type="match status" value="1"/>
</dbReference>
<dbReference type="NCBIfam" id="TIGR00229">
    <property type="entry name" value="sensory_box"/>
    <property type="match status" value="2"/>
</dbReference>
<feature type="domain" description="PAS" evidence="10">
    <location>
        <begin position="151"/>
        <end position="221"/>
    </location>
</feature>
<dbReference type="CDD" id="cd00130">
    <property type="entry name" value="PAS"/>
    <property type="match status" value="2"/>
</dbReference>
<keyword evidence="7" id="KW-0175">Coiled coil</keyword>
<dbReference type="Gene3D" id="1.10.287.130">
    <property type="match status" value="1"/>
</dbReference>
<dbReference type="SUPFAM" id="SSF47384">
    <property type="entry name" value="Homodimeric domain of signal transducing histidine kinase"/>
    <property type="match status" value="1"/>
</dbReference>
<dbReference type="InterPro" id="IPR000014">
    <property type="entry name" value="PAS"/>
</dbReference>
<dbReference type="PROSITE" id="PS50113">
    <property type="entry name" value="PAC"/>
    <property type="match status" value="2"/>
</dbReference>
<proteinExistence type="predicted"/>
<gene>
    <name evidence="12" type="ORF">F6J89_28755</name>
</gene>
<dbReference type="FunFam" id="3.30.565.10:FF:000006">
    <property type="entry name" value="Sensor histidine kinase WalK"/>
    <property type="match status" value="1"/>
</dbReference>
<dbReference type="EC" id="2.7.13.3" evidence="2"/>
<feature type="transmembrane region" description="Helical" evidence="8">
    <location>
        <begin position="44"/>
        <end position="62"/>
    </location>
</feature>
<dbReference type="SMART" id="SM00086">
    <property type="entry name" value="PAC"/>
    <property type="match status" value="2"/>
</dbReference>
<accession>A0A6B3NEF9</accession>
<keyword evidence="8" id="KW-0812">Transmembrane</keyword>
<dbReference type="Pfam" id="PF02518">
    <property type="entry name" value="HATPase_c"/>
    <property type="match status" value="1"/>
</dbReference>
<feature type="domain" description="PAS" evidence="10">
    <location>
        <begin position="277"/>
        <end position="334"/>
    </location>
</feature>
<evidence type="ECO:0000256" key="1">
    <source>
        <dbReference type="ARBA" id="ARBA00000085"/>
    </source>
</evidence>
<keyword evidence="8" id="KW-1133">Transmembrane helix</keyword>
<evidence type="ECO:0000256" key="4">
    <source>
        <dbReference type="ARBA" id="ARBA00022679"/>
    </source>
</evidence>
<evidence type="ECO:0000256" key="5">
    <source>
        <dbReference type="ARBA" id="ARBA00022777"/>
    </source>
</evidence>
<sequence length="644" mass="72460">MPDISKPTLRQKFWLRTKLPFWTGGLVTASITILVETLRQSGIIIPIPFLLVILAVLLTASIDGLKTGMISSAVWAIYVIYATTVPFGPPTLTGGPVQVISGILAVLLVAMRQGWVKDQVDKRTKKLKQTIEQLNNEIAEHQQTEAALRQSEELLRRVFNEAPVGMALADKDYRFFKVNRILTEMLGYTESELIGMTFIDITYPEDLNETNSFIQHLHKGQIGSFRLTKRYLKKNQEILWANVTVIALQDEKGELIDMGMVEDITEGKKTFEALQQSEARYRAIVEDQTELICRFQADGTLTFVNDAYCRYFGKQRSELIGYNFVQFIPVEDQEIPSQIVNSLSWEKPISTGETRVISAEGTICWQQWTSRILFDEQGNFIEYQAVGRDITKLKQAEAEVRTALAKEKEISELRSKFVSLVSHEFRTPLTTIQSSAQILERYSNRLSEEKKISHHYRIQRGVERITKLLDEVLLIGKAEAGKLKFEPAPMDLVAFCYELVESQRISASPKHTLTFIERFLGNSRSEGAYAQMDGNLLEHILTNLLSNAIKYSPEGGTIEFELICNSQSATFRIQDNGIGIPPEDLGQLFESFKRASNVTNIPGTGMGLAIVKQCVDLHRGTIAVDSELGVGSTFTVTMPLHCAN</sequence>
<evidence type="ECO:0000256" key="2">
    <source>
        <dbReference type="ARBA" id="ARBA00012438"/>
    </source>
</evidence>
<keyword evidence="6" id="KW-0902">Two-component regulatory system</keyword>
<keyword evidence="8" id="KW-0472">Membrane</keyword>
<evidence type="ECO:0000259" key="11">
    <source>
        <dbReference type="PROSITE" id="PS50113"/>
    </source>
</evidence>
<keyword evidence="4" id="KW-0808">Transferase</keyword>
<feature type="domain" description="PAC" evidence="11">
    <location>
        <begin position="225"/>
        <end position="276"/>
    </location>
</feature>
<keyword evidence="3" id="KW-0597">Phosphoprotein</keyword>
<dbReference type="EMBL" id="JAAHFQ010000838">
    <property type="protein sequence ID" value="NER31499.1"/>
    <property type="molecule type" value="Genomic_DNA"/>
</dbReference>
<evidence type="ECO:0000259" key="9">
    <source>
        <dbReference type="PROSITE" id="PS50109"/>
    </source>
</evidence>
<dbReference type="CDD" id="cd00075">
    <property type="entry name" value="HATPase"/>
    <property type="match status" value="1"/>
</dbReference>
<dbReference type="AlphaFoldDB" id="A0A6B3NEF9"/>
<dbReference type="SUPFAM" id="SSF55785">
    <property type="entry name" value="PYP-like sensor domain (PAS domain)"/>
    <property type="match status" value="2"/>
</dbReference>
<feature type="domain" description="PAC" evidence="11">
    <location>
        <begin position="350"/>
        <end position="402"/>
    </location>
</feature>
<dbReference type="PRINTS" id="PR00344">
    <property type="entry name" value="BCTRLSENSOR"/>
</dbReference>
<dbReference type="Gene3D" id="3.30.565.10">
    <property type="entry name" value="Histidine kinase-like ATPase, C-terminal domain"/>
    <property type="match status" value="1"/>
</dbReference>
<dbReference type="GO" id="GO:0000155">
    <property type="term" value="F:phosphorelay sensor kinase activity"/>
    <property type="evidence" value="ECO:0007669"/>
    <property type="project" value="InterPro"/>
</dbReference>
<dbReference type="GO" id="GO:0006355">
    <property type="term" value="P:regulation of DNA-templated transcription"/>
    <property type="evidence" value="ECO:0007669"/>
    <property type="project" value="InterPro"/>
</dbReference>
<dbReference type="PANTHER" id="PTHR43711">
    <property type="entry name" value="TWO-COMPONENT HISTIDINE KINASE"/>
    <property type="match status" value="1"/>
</dbReference>
<dbReference type="InterPro" id="IPR000700">
    <property type="entry name" value="PAS-assoc_C"/>
</dbReference>
<dbReference type="InterPro" id="IPR036890">
    <property type="entry name" value="HATPase_C_sf"/>
</dbReference>
<keyword evidence="5" id="KW-0418">Kinase</keyword>
<dbReference type="Gene3D" id="3.30.450.20">
    <property type="entry name" value="PAS domain"/>
    <property type="match status" value="2"/>
</dbReference>
<name>A0A6B3NEF9_9CYAN</name>
<dbReference type="InterPro" id="IPR035965">
    <property type="entry name" value="PAS-like_dom_sf"/>
</dbReference>
<dbReference type="InterPro" id="IPR036097">
    <property type="entry name" value="HisK_dim/P_sf"/>
</dbReference>
<dbReference type="Pfam" id="PF08447">
    <property type="entry name" value="PAS_3"/>
    <property type="match status" value="1"/>
</dbReference>
<dbReference type="InterPro" id="IPR013767">
    <property type="entry name" value="PAS_fold"/>
</dbReference>
<comment type="catalytic activity">
    <reaction evidence="1">
        <text>ATP + protein L-histidine = ADP + protein N-phospho-L-histidine.</text>
        <dbReference type="EC" id="2.7.13.3"/>
    </reaction>
</comment>
<evidence type="ECO:0000256" key="3">
    <source>
        <dbReference type="ARBA" id="ARBA00022553"/>
    </source>
</evidence>
<dbReference type="PANTHER" id="PTHR43711:SF26">
    <property type="entry name" value="SENSOR HISTIDINE KINASE RCSC"/>
    <property type="match status" value="1"/>
</dbReference>
<protein>
    <recommendedName>
        <fullName evidence="2">histidine kinase</fullName>
        <ecNumber evidence="2">2.7.13.3</ecNumber>
    </recommendedName>
</protein>
<evidence type="ECO:0000256" key="7">
    <source>
        <dbReference type="SAM" id="Coils"/>
    </source>
</evidence>
<dbReference type="Pfam" id="PF00989">
    <property type="entry name" value="PAS"/>
    <property type="match status" value="1"/>
</dbReference>
<evidence type="ECO:0000313" key="12">
    <source>
        <dbReference type="EMBL" id="NER31499.1"/>
    </source>
</evidence>
<feature type="domain" description="Histidine kinase" evidence="9">
    <location>
        <begin position="420"/>
        <end position="642"/>
    </location>
</feature>
<reference evidence="12" key="1">
    <citation type="submission" date="2019-11" db="EMBL/GenBank/DDBJ databases">
        <title>Genomic insights into an expanded diversity of filamentous marine cyanobacteria reveals the extraordinary biosynthetic potential of Moorea and Okeania.</title>
        <authorList>
            <person name="Ferreira Leao T."/>
            <person name="Wang M."/>
            <person name="Moss N."/>
            <person name="Da Silva R."/>
            <person name="Sanders J."/>
            <person name="Nurk S."/>
            <person name="Gurevich A."/>
            <person name="Humphrey G."/>
            <person name="Reher R."/>
            <person name="Zhu Q."/>
            <person name="Belda-Ferre P."/>
            <person name="Glukhov E."/>
            <person name="Rex R."/>
            <person name="Dorrestein P.C."/>
            <person name="Knight R."/>
            <person name="Pevzner P."/>
            <person name="Gerwick W.H."/>
            <person name="Gerwick L."/>
        </authorList>
    </citation>
    <scope>NUCLEOTIDE SEQUENCE</scope>
    <source>
        <strain evidence="12">SIO1C4</strain>
    </source>
</reference>
<comment type="caution">
    <text evidence="12">The sequence shown here is derived from an EMBL/GenBank/DDBJ whole genome shotgun (WGS) entry which is preliminary data.</text>
</comment>
<evidence type="ECO:0000256" key="6">
    <source>
        <dbReference type="ARBA" id="ARBA00023012"/>
    </source>
</evidence>
<dbReference type="InterPro" id="IPR001610">
    <property type="entry name" value="PAC"/>
</dbReference>
<dbReference type="PROSITE" id="PS50112">
    <property type="entry name" value="PAS"/>
    <property type="match status" value="2"/>
</dbReference>
<organism evidence="12">
    <name type="scientific">Symploca sp. SIO1C4</name>
    <dbReference type="NCBI Taxonomy" id="2607765"/>
    <lineage>
        <taxon>Bacteria</taxon>
        <taxon>Bacillati</taxon>
        <taxon>Cyanobacteriota</taxon>
        <taxon>Cyanophyceae</taxon>
        <taxon>Coleofasciculales</taxon>
        <taxon>Coleofasciculaceae</taxon>
        <taxon>Symploca</taxon>
    </lineage>
</organism>
<dbReference type="InterPro" id="IPR050736">
    <property type="entry name" value="Sensor_HK_Regulatory"/>
</dbReference>
<dbReference type="InterPro" id="IPR013655">
    <property type="entry name" value="PAS_fold_3"/>
</dbReference>
<dbReference type="SUPFAM" id="SSF55874">
    <property type="entry name" value="ATPase domain of HSP90 chaperone/DNA topoisomerase II/histidine kinase"/>
    <property type="match status" value="1"/>
</dbReference>
<feature type="coiled-coil region" evidence="7">
    <location>
        <begin position="117"/>
        <end position="161"/>
    </location>
</feature>
<dbReference type="SMART" id="SM00091">
    <property type="entry name" value="PAS"/>
    <property type="match status" value="2"/>
</dbReference>
<feature type="transmembrane region" description="Helical" evidence="8">
    <location>
        <begin position="21"/>
        <end position="38"/>
    </location>
</feature>
<feature type="transmembrane region" description="Helical" evidence="8">
    <location>
        <begin position="69"/>
        <end position="87"/>
    </location>
</feature>
<dbReference type="InterPro" id="IPR003661">
    <property type="entry name" value="HisK_dim/P_dom"/>
</dbReference>
<dbReference type="SMART" id="SM00388">
    <property type="entry name" value="HisKA"/>
    <property type="match status" value="1"/>
</dbReference>
<dbReference type="PROSITE" id="PS50109">
    <property type="entry name" value="HIS_KIN"/>
    <property type="match status" value="1"/>
</dbReference>
<dbReference type="InterPro" id="IPR005467">
    <property type="entry name" value="His_kinase_dom"/>
</dbReference>